<dbReference type="CDD" id="cd00009">
    <property type="entry name" value="AAA"/>
    <property type="match status" value="1"/>
</dbReference>
<name>A0A7T7XPP9_9SPIR</name>
<dbReference type="AlphaFoldDB" id="A0A7T7XPP9"/>
<dbReference type="InterPro" id="IPR003593">
    <property type="entry name" value="AAA+_ATPase"/>
</dbReference>
<dbReference type="GO" id="GO:0005524">
    <property type="term" value="F:ATP binding"/>
    <property type="evidence" value="ECO:0007669"/>
    <property type="project" value="UniProtKB-KW"/>
</dbReference>
<protein>
    <submittedName>
        <fullName evidence="2">ATP-binding protein</fullName>
    </submittedName>
</protein>
<dbReference type="Gene3D" id="3.40.50.300">
    <property type="entry name" value="P-loop containing nucleotide triphosphate hydrolases"/>
    <property type="match status" value="1"/>
</dbReference>
<keyword evidence="3" id="KW-1185">Reference proteome</keyword>
<accession>A0A7T7XPP9</accession>
<dbReference type="Proteomes" id="UP000595917">
    <property type="component" value="Chromosome"/>
</dbReference>
<proteinExistence type="predicted"/>
<reference evidence="2" key="1">
    <citation type="submission" date="2021-01" db="EMBL/GenBank/DDBJ databases">
        <title>Description of Breznakiella homolactica.</title>
        <authorList>
            <person name="Song Y."/>
            <person name="Brune A."/>
        </authorList>
    </citation>
    <scope>NUCLEOTIDE SEQUENCE</scope>
    <source>
        <strain evidence="2">RmG30</strain>
    </source>
</reference>
<dbReference type="EMBL" id="CP067089">
    <property type="protein sequence ID" value="QQO10246.1"/>
    <property type="molecule type" value="Genomic_DNA"/>
</dbReference>
<dbReference type="SUPFAM" id="SSF52540">
    <property type="entry name" value="P-loop containing nucleoside triphosphate hydrolases"/>
    <property type="match status" value="1"/>
</dbReference>
<dbReference type="PANTHER" id="PTHR42935">
    <property type="entry name" value="SLR0930 PROTEIN"/>
    <property type="match status" value="1"/>
</dbReference>
<dbReference type="SMART" id="SM00382">
    <property type="entry name" value="AAA"/>
    <property type="match status" value="1"/>
</dbReference>
<dbReference type="InterPro" id="IPR008533">
    <property type="entry name" value="DUF815"/>
</dbReference>
<dbReference type="PANTHER" id="PTHR42935:SF1">
    <property type="entry name" value="SLR0930 PROTEIN"/>
    <property type="match status" value="1"/>
</dbReference>
<dbReference type="InterPro" id="IPR027417">
    <property type="entry name" value="P-loop_NTPase"/>
</dbReference>
<sequence>MNTADPFFPLLADLEGLTVFTALKEHILIRKLRKLLRGVLDEPEILSGEYVLEISASWAAFIREYSRSSREASFYEKTVLLTAADDNEFTRTAELCGRDCSSNILYAAARTDLQRLGRIAQADIPALGRRIAEMLGSAGLADQKNAADETCAALAANLQTAREKHPAMYIFVPGRDWGAALPAFAEYLRSNGAGILGAGGAFYWQKDKTGKSGLIPVLNPDPIRPADLSGYEDQRSMVVSNTLRFLEGKPAGNLLLYGDRGTGKSATVKAVCNEYTRRGLRLVEVRKRDLLELPAILDTLAVRALRFVLFIDDLSFEQTDDSFTTLKALLEGGIEAKPGNVVVYATSNRRHLVKERFSDRPSMAAAAEAHATGDVRAFDTMQEQLSLADRFGVTVVFTAPDQDEYLRIAEFLAEHRGLLPEETGESGDERKRFRENALRWERWFNGRSPRTAVQYVDWVAGGSDFPWE</sequence>
<evidence type="ECO:0000313" key="3">
    <source>
        <dbReference type="Proteomes" id="UP000595917"/>
    </source>
</evidence>
<feature type="domain" description="AAA+ ATPase" evidence="1">
    <location>
        <begin position="250"/>
        <end position="401"/>
    </location>
</feature>
<keyword evidence="2" id="KW-0067">ATP-binding</keyword>
<dbReference type="Pfam" id="PF05673">
    <property type="entry name" value="DUF815"/>
    <property type="match status" value="1"/>
</dbReference>
<evidence type="ECO:0000259" key="1">
    <source>
        <dbReference type="SMART" id="SM00382"/>
    </source>
</evidence>
<gene>
    <name evidence="2" type="ORF">JFL75_04825</name>
</gene>
<keyword evidence="2" id="KW-0547">Nucleotide-binding</keyword>
<evidence type="ECO:0000313" key="2">
    <source>
        <dbReference type="EMBL" id="QQO10246.1"/>
    </source>
</evidence>
<dbReference type="KEGG" id="bhc:JFL75_04825"/>
<organism evidence="2 3">
    <name type="scientific">Breznakiella homolactica</name>
    <dbReference type="NCBI Taxonomy" id="2798577"/>
    <lineage>
        <taxon>Bacteria</taxon>
        <taxon>Pseudomonadati</taxon>
        <taxon>Spirochaetota</taxon>
        <taxon>Spirochaetia</taxon>
        <taxon>Spirochaetales</taxon>
        <taxon>Breznakiellaceae</taxon>
        <taxon>Breznakiella</taxon>
    </lineage>
</organism>
<dbReference type="RefSeq" id="WP_215627550.1">
    <property type="nucleotide sequence ID" value="NZ_CP067089.2"/>
</dbReference>